<keyword evidence="3" id="KW-1185">Reference proteome</keyword>
<dbReference type="RefSeq" id="WP_022771650.1">
    <property type="nucleotide sequence ID" value="NC_022576.1"/>
</dbReference>
<protein>
    <submittedName>
        <fullName evidence="2">Uncharacterized protein</fullName>
    </submittedName>
</protein>
<proteinExistence type="predicted"/>
<accession>U5N9I5</accession>
<evidence type="ECO:0000256" key="1">
    <source>
        <dbReference type="SAM" id="SignalP"/>
    </source>
</evidence>
<evidence type="ECO:0000313" key="3">
    <source>
        <dbReference type="Proteomes" id="UP000017184"/>
    </source>
</evidence>
<dbReference type="KEGG" id="cbx:Cenrod_0722"/>
<dbReference type="EMBL" id="CP004885">
    <property type="protein sequence ID" value="AGX86829.1"/>
    <property type="molecule type" value="Genomic_DNA"/>
</dbReference>
<dbReference type="HOGENOM" id="CLU_1657645_0_0_4"/>
<name>U5N9I5_9BURK</name>
<keyword evidence="1" id="KW-0732">Signal</keyword>
<feature type="chain" id="PRO_5004662835" evidence="1">
    <location>
        <begin position="24"/>
        <end position="159"/>
    </location>
</feature>
<dbReference type="Proteomes" id="UP000017184">
    <property type="component" value="Chromosome"/>
</dbReference>
<feature type="signal peptide" evidence="1">
    <location>
        <begin position="1"/>
        <end position="23"/>
    </location>
</feature>
<reference evidence="2 3" key="1">
    <citation type="journal article" date="2013" name="Genome Biol.">
        <title>Genomic analysis reveals key aspects of prokaryotic symbiosis in the phototrophic consortium "Chlorochromatium aggregatum".</title>
        <authorList>
            <person name="Liu Z."/>
            <person name="Muller J."/>
            <person name="Li T."/>
            <person name="Alvey R.M."/>
            <person name="Vogl K."/>
            <person name="Frigaard N.U."/>
            <person name="Rockwell N.C."/>
            <person name="Boyd E.S."/>
            <person name="Tomsho L.P."/>
            <person name="Schuster S.C."/>
            <person name="Henke P."/>
            <person name="Rohde M."/>
            <person name="Overmann J."/>
            <person name="Bryant D.A."/>
        </authorList>
    </citation>
    <scope>NUCLEOTIDE SEQUENCE [LARGE SCALE GENOMIC DNA]</scope>
    <source>
        <strain evidence="2">CR</strain>
    </source>
</reference>
<dbReference type="AlphaFoldDB" id="U5N9I5"/>
<evidence type="ECO:0000313" key="2">
    <source>
        <dbReference type="EMBL" id="AGX86829.1"/>
    </source>
</evidence>
<gene>
    <name evidence="2" type="ORF">Cenrod_0722</name>
</gene>
<sequence length="159" mass="17785">MRYALISVLAMAWCCGWCDGAQADPPHSPSLSEVIFIGLRPAGEINQKNYPKAGQPCVRKYMDSIGPRSILWALDIPPSPEKVVLVRRRNLIEQIVSIHGQIVRNEAEAFGYAVPLMMEWEGMSEGPVDEANFVDNWLEKRPGTPIAPFVGISRLLRRL</sequence>
<dbReference type="STRING" id="946483.Cenrod_0722"/>
<dbReference type="eggNOG" id="ENOG50341KF">
    <property type="taxonomic scope" value="Bacteria"/>
</dbReference>
<organism evidence="2 3">
    <name type="scientific">Candidatus Symbiobacter mobilis CR</name>
    <dbReference type="NCBI Taxonomy" id="946483"/>
    <lineage>
        <taxon>Bacteria</taxon>
        <taxon>Pseudomonadati</taxon>
        <taxon>Pseudomonadota</taxon>
        <taxon>Betaproteobacteria</taxon>
        <taxon>Burkholderiales</taxon>
        <taxon>Comamonadaceae</taxon>
    </lineage>
</organism>